<evidence type="ECO:0000313" key="3">
    <source>
        <dbReference type="Proteomes" id="UP000198565"/>
    </source>
</evidence>
<keyword evidence="3" id="KW-1185">Reference proteome</keyword>
<organism evidence="2 3">
    <name type="scientific">Gracilibacillus orientalis</name>
    <dbReference type="NCBI Taxonomy" id="334253"/>
    <lineage>
        <taxon>Bacteria</taxon>
        <taxon>Bacillati</taxon>
        <taxon>Bacillota</taxon>
        <taxon>Bacilli</taxon>
        <taxon>Bacillales</taxon>
        <taxon>Bacillaceae</taxon>
        <taxon>Gracilibacillus</taxon>
    </lineage>
</organism>
<sequence length="452" mass="50320">MEKKSLRELYEKIEVPKDGVLDAIKSGKERASHNAPKNKKIASKIVWSTVAAATLFISSSFISPSLSHVMAEVPLLGNVYTAFNDAVGRSLQSQNLITELNQSSNYKGVDVSITNAYYDGVVVGVTFFVEGKVSTEEDGSVQGFYEIFGGMSSIADSKELVYMEPSENGYIGHIQLNYPKTELPSETSFSLEFKRIGGKEGSWQFDVPINQLPYETVNVDKGTNEKDAEVNVHFNSIIEGKASTAINYTAAFPIEGKHDQVQLEVYDDQGKEINISTDGIDLETAKENNRIIVKGRSIISKSIKGETSYIEVLPKVALSEPDQFVKLDETPVEINAERQDLAVEIDDITVKDKSITFDFQINGNNMNRRFSFFSDFARNDVTLVKESEKDIYEKPIKHSVEVINKDNLTFTSTFDISEISNFNLKDYVIKVNMGSLSSNIPVELTKVKVDLN</sequence>
<evidence type="ECO:0000313" key="2">
    <source>
        <dbReference type="EMBL" id="SFL41003.1"/>
    </source>
</evidence>
<dbReference type="Gene3D" id="2.60.40.1630">
    <property type="entry name" value="bacillus anthracis domain"/>
    <property type="match status" value="1"/>
</dbReference>
<name>A0A1I4HH26_9BACI</name>
<reference evidence="3" key="1">
    <citation type="submission" date="2016-10" db="EMBL/GenBank/DDBJ databases">
        <authorList>
            <person name="Varghese N."/>
            <person name="Submissions S."/>
        </authorList>
    </citation>
    <scope>NUCLEOTIDE SEQUENCE [LARGE SCALE GENOMIC DNA]</scope>
    <source>
        <strain evidence="3">CGMCC 1.4250</strain>
    </source>
</reference>
<dbReference type="STRING" id="334253.SAMN04487943_101410"/>
<feature type="domain" description="DUF4179" evidence="1">
    <location>
        <begin position="38"/>
        <end position="129"/>
    </location>
</feature>
<dbReference type="EMBL" id="FOTR01000001">
    <property type="protein sequence ID" value="SFL41003.1"/>
    <property type="molecule type" value="Genomic_DNA"/>
</dbReference>
<dbReference type="Proteomes" id="UP000198565">
    <property type="component" value="Unassembled WGS sequence"/>
</dbReference>
<dbReference type="InterPro" id="IPR025436">
    <property type="entry name" value="DUF4179"/>
</dbReference>
<dbReference type="Pfam" id="PF13786">
    <property type="entry name" value="DUF4179"/>
    <property type="match status" value="1"/>
</dbReference>
<proteinExistence type="predicted"/>
<protein>
    <recommendedName>
        <fullName evidence="1">DUF4179 domain-containing protein</fullName>
    </recommendedName>
</protein>
<dbReference type="AlphaFoldDB" id="A0A1I4HH26"/>
<gene>
    <name evidence="2" type="ORF">SAMN04487943_101410</name>
</gene>
<accession>A0A1I4HH26</accession>
<evidence type="ECO:0000259" key="1">
    <source>
        <dbReference type="Pfam" id="PF13786"/>
    </source>
</evidence>
<dbReference type="OrthoDB" id="2293641at2"/>
<dbReference type="RefSeq" id="WP_091480431.1">
    <property type="nucleotide sequence ID" value="NZ_FOTR01000001.1"/>
</dbReference>